<dbReference type="RefSeq" id="XP_001582814.1">
    <property type="nucleotide sequence ID" value="XM_001582764.1"/>
</dbReference>
<proteinExistence type="predicted"/>
<reference evidence="2" key="2">
    <citation type="journal article" date="2007" name="Science">
        <title>Draft genome sequence of the sexually transmitted pathogen Trichomonas vaginalis.</title>
        <authorList>
            <person name="Carlton J.M."/>
            <person name="Hirt R.P."/>
            <person name="Silva J.C."/>
            <person name="Delcher A.L."/>
            <person name="Schatz M."/>
            <person name="Zhao Q."/>
            <person name="Wortman J.R."/>
            <person name="Bidwell S.L."/>
            <person name="Alsmark U.C.M."/>
            <person name="Besteiro S."/>
            <person name="Sicheritz-Ponten T."/>
            <person name="Noel C.J."/>
            <person name="Dacks J.B."/>
            <person name="Foster P.G."/>
            <person name="Simillion C."/>
            <person name="Van de Peer Y."/>
            <person name="Miranda-Saavedra D."/>
            <person name="Barton G.J."/>
            <person name="Westrop G.D."/>
            <person name="Mueller S."/>
            <person name="Dessi D."/>
            <person name="Fiori P.L."/>
            <person name="Ren Q."/>
            <person name="Paulsen I."/>
            <person name="Zhang H."/>
            <person name="Bastida-Corcuera F.D."/>
            <person name="Simoes-Barbosa A."/>
            <person name="Brown M.T."/>
            <person name="Hayes R.D."/>
            <person name="Mukherjee M."/>
            <person name="Okumura C.Y."/>
            <person name="Schneider R."/>
            <person name="Smith A.J."/>
            <person name="Vanacova S."/>
            <person name="Villalvazo M."/>
            <person name="Haas B.J."/>
            <person name="Pertea M."/>
            <person name="Feldblyum T.V."/>
            <person name="Utterback T.R."/>
            <person name="Shu C.L."/>
            <person name="Osoegawa K."/>
            <person name="de Jong P.J."/>
            <person name="Hrdy I."/>
            <person name="Horvathova L."/>
            <person name="Zubacova Z."/>
            <person name="Dolezal P."/>
            <person name="Malik S.B."/>
            <person name="Logsdon J.M. Jr."/>
            <person name="Henze K."/>
            <person name="Gupta A."/>
            <person name="Wang C.C."/>
            <person name="Dunne R.L."/>
            <person name="Upcroft J.A."/>
            <person name="Upcroft P."/>
            <person name="White O."/>
            <person name="Salzberg S.L."/>
            <person name="Tang P."/>
            <person name="Chiu C.-H."/>
            <person name="Lee Y.-S."/>
            <person name="Embley T.M."/>
            <person name="Coombs G.H."/>
            <person name="Mottram J.C."/>
            <person name="Tachezy J."/>
            <person name="Fraser-Liggett C.M."/>
            <person name="Johnson P.J."/>
        </authorList>
    </citation>
    <scope>NUCLEOTIDE SEQUENCE [LARGE SCALE GENOMIC DNA]</scope>
    <source>
        <strain evidence="2">G3</strain>
    </source>
</reference>
<evidence type="ECO:0000313" key="2">
    <source>
        <dbReference type="EMBL" id="EAY21828.1"/>
    </source>
</evidence>
<reference evidence="2" key="1">
    <citation type="submission" date="2006-10" db="EMBL/GenBank/DDBJ databases">
        <authorList>
            <person name="Amadeo P."/>
            <person name="Zhao Q."/>
            <person name="Wortman J."/>
            <person name="Fraser-Liggett C."/>
            <person name="Carlton J."/>
        </authorList>
    </citation>
    <scope>NUCLEOTIDE SEQUENCE</scope>
    <source>
        <strain evidence="2">G3</strain>
    </source>
</reference>
<dbReference type="KEGG" id="tva:5467396"/>
<name>A2DC91_TRIV3</name>
<dbReference type="VEuPathDB" id="TrichDB:TVAGG3_0958020"/>
<dbReference type="Proteomes" id="UP000001542">
    <property type="component" value="Unassembled WGS sequence"/>
</dbReference>
<dbReference type="EMBL" id="DS113187">
    <property type="protein sequence ID" value="EAY21828.1"/>
    <property type="molecule type" value="Genomic_DNA"/>
</dbReference>
<gene>
    <name evidence="2" type="ORF">TVAG_248870</name>
</gene>
<evidence type="ECO:0000256" key="1">
    <source>
        <dbReference type="SAM" id="MobiDB-lite"/>
    </source>
</evidence>
<organism evidence="2 3">
    <name type="scientific">Trichomonas vaginalis (strain ATCC PRA-98 / G3)</name>
    <dbReference type="NCBI Taxonomy" id="412133"/>
    <lineage>
        <taxon>Eukaryota</taxon>
        <taxon>Metamonada</taxon>
        <taxon>Parabasalia</taxon>
        <taxon>Trichomonadida</taxon>
        <taxon>Trichomonadidae</taxon>
        <taxon>Trichomonas</taxon>
    </lineage>
</organism>
<protein>
    <submittedName>
        <fullName evidence="2">Uncharacterized protein</fullName>
    </submittedName>
</protein>
<feature type="region of interest" description="Disordered" evidence="1">
    <location>
        <begin position="1"/>
        <end position="23"/>
    </location>
</feature>
<dbReference type="AlphaFoldDB" id="A2DC91"/>
<accession>A2DC91</accession>
<dbReference type="VEuPathDB" id="TrichDB:TVAG_248870"/>
<sequence>MNDEYKEQETAEHKEVDTGSEDTKFQETISKAFEDLKNNQNYYKSLTILNSNREKISFDDDSVSFLFNIFPNIHSVAETTIYIHLITYVIDNYNRIILELPVYFQDLIIYLKGDELPPESLFTRFRNHEFMKFRQVYADFCFLFYKLMEKYQELMNPYYDDYISLLIRNMNLLDQPNLVDISFDYFVKLIESSSIENIDFMLISISMLDSKDKFITISLKICQKGEEFLAEYQRHMSIDNIFDCLDDGLTLYSSFFDLLAKYVKSNDESCDFLYNKQDFYDICHQLIVNSPKYFLDNYLPHILDLLRDMIIKIGDNFVQKLFENLIFHELLRLNTKYSDVASIADFMLNLFNSDIISNDFRSKLINLGIIEIIENSFESGVTELCRLSINAIEITYELNPSSISAFVNENLDMEFDDEQNDEMWFNFCKSHDLLE</sequence>
<keyword evidence="3" id="KW-1185">Reference proteome</keyword>
<dbReference type="InParanoid" id="A2DC91"/>
<evidence type="ECO:0000313" key="3">
    <source>
        <dbReference type="Proteomes" id="UP000001542"/>
    </source>
</evidence>